<evidence type="ECO:0000313" key="3">
    <source>
        <dbReference type="Proteomes" id="UP000219215"/>
    </source>
</evidence>
<keyword evidence="1" id="KW-1133">Transmembrane helix</keyword>
<dbReference type="Proteomes" id="UP000219215">
    <property type="component" value="Chromosome DPRO"/>
</dbReference>
<reference evidence="3" key="1">
    <citation type="submission" date="2017-09" db="EMBL/GenBank/DDBJ databases">
        <authorList>
            <person name="Regsiter A."/>
            <person name="William W."/>
        </authorList>
    </citation>
    <scope>NUCLEOTIDE SEQUENCE [LARGE SCALE GENOMIC DNA]</scope>
    <source>
        <strain evidence="3">500-1</strain>
    </source>
</reference>
<keyword evidence="1" id="KW-0812">Transmembrane</keyword>
<gene>
    <name evidence="2" type="ORF">DPRO_3268</name>
</gene>
<feature type="transmembrane region" description="Helical" evidence="1">
    <location>
        <begin position="12"/>
        <end position="33"/>
    </location>
</feature>
<proteinExistence type="predicted"/>
<dbReference type="EMBL" id="LT907975">
    <property type="protein sequence ID" value="SOB60180.1"/>
    <property type="molecule type" value="Genomic_DNA"/>
</dbReference>
<organism evidence="2 3">
    <name type="scientific">Pseudodesulfovibrio profundus</name>
    <dbReference type="NCBI Taxonomy" id="57320"/>
    <lineage>
        <taxon>Bacteria</taxon>
        <taxon>Pseudomonadati</taxon>
        <taxon>Thermodesulfobacteriota</taxon>
        <taxon>Desulfovibrionia</taxon>
        <taxon>Desulfovibrionales</taxon>
        <taxon>Desulfovibrionaceae</taxon>
    </lineage>
</organism>
<keyword evidence="1" id="KW-0472">Membrane</keyword>
<evidence type="ECO:0000256" key="1">
    <source>
        <dbReference type="SAM" id="Phobius"/>
    </source>
</evidence>
<dbReference type="AlphaFoldDB" id="A0A2C8FBN4"/>
<protein>
    <submittedName>
        <fullName evidence="2">Uncharacterized protein</fullName>
    </submittedName>
</protein>
<dbReference type="KEGG" id="pprf:DPRO_3268"/>
<keyword evidence="3" id="KW-1185">Reference proteome</keyword>
<sequence>MPKWDRGDEASVGADSSDCVSLLVLMISLGVFAKC</sequence>
<accession>A0A2C8FBN4</accession>
<evidence type="ECO:0000313" key="2">
    <source>
        <dbReference type="EMBL" id="SOB60180.1"/>
    </source>
</evidence>
<name>A0A2C8FBN4_9BACT</name>